<feature type="non-terminal residue" evidence="1">
    <location>
        <position position="126"/>
    </location>
</feature>
<dbReference type="AlphaFoldDB" id="A0A1B6KNQ5"/>
<gene>
    <name evidence="1" type="ORF">g.52424</name>
</gene>
<protein>
    <submittedName>
        <fullName evidence="1">Uncharacterized protein</fullName>
    </submittedName>
</protein>
<dbReference type="EMBL" id="GEBQ01027143">
    <property type="protein sequence ID" value="JAT12834.1"/>
    <property type="molecule type" value="Transcribed_RNA"/>
</dbReference>
<reference evidence="1" key="1">
    <citation type="submission" date="2015-11" db="EMBL/GenBank/DDBJ databases">
        <title>De novo transcriptome assembly of four potential Pierce s Disease insect vectors from Arizona vineyards.</title>
        <authorList>
            <person name="Tassone E.E."/>
        </authorList>
    </citation>
    <scope>NUCLEOTIDE SEQUENCE</scope>
</reference>
<sequence length="126" mass="14275">LRLQDRKLAHVLCSGPFLHRLLIALAHISCLDTSHISLLEECSIREVETDIVVREPWKQLKYCNSSQKLRRLQDVCCVLRECADLHIIVHALLDLIDSSPEHTIEIILLLNYIVGGGAVDSMKTHT</sequence>
<proteinExistence type="predicted"/>
<dbReference type="Pfam" id="PF24176">
    <property type="entry name" value="TPR_TTI1_2nd"/>
    <property type="match status" value="1"/>
</dbReference>
<accession>A0A1B6KNQ5</accession>
<organism evidence="1">
    <name type="scientific">Graphocephala atropunctata</name>
    <dbReference type="NCBI Taxonomy" id="36148"/>
    <lineage>
        <taxon>Eukaryota</taxon>
        <taxon>Metazoa</taxon>
        <taxon>Ecdysozoa</taxon>
        <taxon>Arthropoda</taxon>
        <taxon>Hexapoda</taxon>
        <taxon>Insecta</taxon>
        <taxon>Pterygota</taxon>
        <taxon>Neoptera</taxon>
        <taxon>Paraneoptera</taxon>
        <taxon>Hemiptera</taxon>
        <taxon>Auchenorrhyncha</taxon>
        <taxon>Membracoidea</taxon>
        <taxon>Cicadellidae</taxon>
        <taxon>Cicadellinae</taxon>
        <taxon>Cicadellini</taxon>
        <taxon>Graphocephala</taxon>
    </lineage>
</organism>
<name>A0A1B6KNQ5_9HEMI</name>
<evidence type="ECO:0000313" key="1">
    <source>
        <dbReference type="EMBL" id="JAT12834.1"/>
    </source>
</evidence>
<feature type="non-terminal residue" evidence="1">
    <location>
        <position position="1"/>
    </location>
</feature>